<dbReference type="RefSeq" id="WP_061569543.1">
    <property type="nucleotide sequence ID" value="NZ_LQYT01000090.1"/>
</dbReference>
<keyword evidence="1" id="KW-0812">Transmembrane</keyword>
<proteinExistence type="predicted"/>
<evidence type="ECO:0000256" key="1">
    <source>
        <dbReference type="SAM" id="Phobius"/>
    </source>
</evidence>
<evidence type="ECO:0000313" key="3">
    <source>
        <dbReference type="Proteomes" id="UP000075683"/>
    </source>
</evidence>
<dbReference type="EMBL" id="LQYT01000090">
    <property type="protein sequence ID" value="KYD12791.1"/>
    <property type="molecule type" value="Genomic_DNA"/>
</dbReference>
<reference evidence="2 3" key="1">
    <citation type="submission" date="2016-01" db="EMBL/GenBank/DDBJ databases">
        <title>Draft Genome Sequences of Seven Thermophilic Sporeformers Isolated from Foods.</title>
        <authorList>
            <person name="Berendsen E.M."/>
            <person name="Wells-Bennik M.H."/>
            <person name="Krawcyk A.O."/>
            <person name="De Jong A."/>
            <person name="Holsappel S."/>
            <person name="Eijlander R.T."/>
            <person name="Kuipers O.P."/>
        </authorList>
    </citation>
    <scope>NUCLEOTIDE SEQUENCE [LARGE SCALE GENOMIC DNA]</scope>
    <source>
        <strain evidence="2 3">B4135</strain>
    </source>
</reference>
<keyword evidence="1" id="KW-1133">Transmembrane helix</keyword>
<gene>
    <name evidence="2" type="ORF">B4135_0390</name>
</gene>
<evidence type="ECO:0000313" key="2">
    <source>
        <dbReference type="EMBL" id="KYD12791.1"/>
    </source>
</evidence>
<feature type="transmembrane region" description="Helical" evidence="1">
    <location>
        <begin position="194"/>
        <end position="216"/>
    </location>
</feature>
<feature type="transmembrane region" description="Helical" evidence="1">
    <location>
        <begin position="21"/>
        <end position="39"/>
    </location>
</feature>
<comment type="caution">
    <text evidence="2">The sequence shown here is derived from an EMBL/GenBank/DDBJ whole genome shotgun (WGS) entry which is preliminary data.</text>
</comment>
<name>A0A150LK92_9BACI</name>
<sequence length="267" mass="29302">MKQRSVSAKIAIDMFAVQTGWALWYLGIVTMIQIVRLIFSAKNGSRSEDFFLSTGQSANIFMFVLGILAVYAFMPAFIRNGVTRKEFFKGGIAAAAGLALALPLIAGVMALAERSLVRLADLPVSYHSADMIDSGGDSPSSWVGTIIRMIIVPVFDIPLADLQENGLLAIALHALNLAFFYLSGWLIGAGFYRYGGPAGLGFIVLALFFFHLRAFLWKKEAAESLKQWLPVDTFSIPLPGFIFASLALIFIMAWLIRLLTRRVAVKL</sequence>
<dbReference type="OrthoDB" id="2388713at2"/>
<organism evidence="2 3">
    <name type="scientific">Caldibacillus debilis</name>
    <dbReference type="NCBI Taxonomy" id="301148"/>
    <lineage>
        <taxon>Bacteria</taxon>
        <taxon>Bacillati</taxon>
        <taxon>Bacillota</taxon>
        <taxon>Bacilli</taxon>
        <taxon>Bacillales</taxon>
        <taxon>Bacillaceae</taxon>
        <taxon>Caldibacillus</taxon>
    </lineage>
</organism>
<accession>A0A150LK92</accession>
<dbReference type="Proteomes" id="UP000075683">
    <property type="component" value="Unassembled WGS sequence"/>
</dbReference>
<protein>
    <submittedName>
        <fullName evidence="2">Uncharacterized protein</fullName>
    </submittedName>
</protein>
<feature type="transmembrane region" description="Helical" evidence="1">
    <location>
        <begin position="167"/>
        <end position="187"/>
    </location>
</feature>
<feature type="transmembrane region" description="Helical" evidence="1">
    <location>
        <begin position="90"/>
        <end position="112"/>
    </location>
</feature>
<feature type="transmembrane region" description="Helical" evidence="1">
    <location>
        <begin position="59"/>
        <end position="78"/>
    </location>
</feature>
<feature type="transmembrane region" description="Helical" evidence="1">
    <location>
        <begin position="236"/>
        <end position="256"/>
    </location>
</feature>
<dbReference type="STRING" id="301148.B4135_0390"/>
<dbReference type="AlphaFoldDB" id="A0A150LK92"/>
<keyword evidence="1" id="KW-0472">Membrane</keyword>